<proteinExistence type="predicted"/>
<reference evidence="2 3" key="1">
    <citation type="submission" date="2019-01" db="EMBL/GenBank/DDBJ databases">
        <title>Ktedonosporobacter rubrisoli SCAWS-G2.</title>
        <authorList>
            <person name="Huang Y."/>
            <person name="Yan B."/>
        </authorList>
    </citation>
    <scope>NUCLEOTIDE SEQUENCE [LARGE SCALE GENOMIC DNA]</scope>
    <source>
        <strain evidence="2 3">SCAWS-G2</strain>
    </source>
</reference>
<accession>A0A4P6K3T0</accession>
<dbReference type="CDD" id="cd09133">
    <property type="entry name" value="PLDc_unchar5"/>
    <property type="match status" value="1"/>
</dbReference>
<dbReference type="RefSeq" id="WP_129893883.1">
    <property type="nucleotide sequence ID" value="NZ_CP035758.1"/>
</dbReference>
<evidence type="ECO:0000313" key="2">
    <source>
        <dbReference type="EMBL" id="QBD82814.1"/>
    </source>
</evidence>
<sequence length="652" mass="75136">MIFPTVSADTRPIAQALRKRVQEMEEGQPGLYVLAAREFRYPVQQQEVTIQVEQRRQMNLLEKFLLQAYTEIVPRPSLEELAGALGLDPLFLKNTLQDLISIQSMVHDVYGPRVTDEGKASLCSETIAEPTFDETRYFIQDVILDKKDTSPFRLRSVREDFEDLSQYVDQDIIKFPSLRFVDDELSTLLQEWGLDLHDPDNNRFVTRITPTASPEIGWRPLSIFILYDTLKENPDEAITFEVRSFENKLVPRVGAWLETQLQQRNLSLKTLCGLREEDTFVEEIAGSENRHMEEPAIEPEVEERLTKIRQQATNHMRMQRDGQTVEEAAGISMQLRDREIHKTFLGALQEAKELIIIYSPWMNKQVVDDEFIALLQTQVQKGVRILIGYGIGRNQSREDRPVPPDLLQRLHAVQTPEGTPGIIAEWLGNSHAKEVIVDRKVHLSGSHNWLSYRGDRFPRGEIVYKVTIAAQVEEAYHYLAQRFIEHAKNLWRSAPTKRKLALSILTTLGYEGQALGWIRRDSNYGFIPFWLRLALQGISSDRVEQIIGALQEALILCCTSIGQQDPLMKEIVAQFRKVFKCLAAKDRHLITVFIDENLAELEQLDLELYIRELNAVGAQESEEKRQELQSSHSRQGSTQRQDRDGNRPRRNR</sequence>
<dbReference type="AlphaFoldDB" id="A0A4P6K3T0"/>
<dbReference type="Proteomes" id="UP000290365">
    <property type="component" value="Chromosome"/>
</dbReference>
<dbReference type="SUPFAM" id="SSF56024">
    <property type="entry name" value="Phospholipase D/nuclease"/>
    <property type="match status" value="1"/>
</dbReference>
<feature type="region of interest" description="Disordered" evidence="1">
    <location>
        <begin position="621"/>
        <end position="652"/>
    </location>
</feature>
<dbReference type="KEGG" id="kbs:EPA93_45375"/>
<dbReference type="Gene3D" id="3.30.870.10">
    <property type="entry name" value="Endonuclease Chain A"/>
    <property type="match status" value="1"/>
</dbReference>
<evidence type="ECO:0000313" key="3">
    <source>
        <dbReference type="Proteomes" id="UP000290365"/>
    </source>
</evidence>
<evidence type="ECO:0000256" key="1">
    <source>
        <dbReference type="SAM" id="MobiDB-lite"/>
    </source>
</evidence>
<keyword evidence="3" id="KW-1185">Reference proteome</keyword>
<name>A0A4P6K3T0_KTERU</name>
<feature type="compositionally biased region" description="Basic and acidic residues" evidence="1">
    <location>
        <begin position="640"/>
        <end position="652"/>
    </location>
</feature>
<dbReference type="EMBL" id="CP035758">
    <property type="protein sequence ID" value="QBD82814.1"/>
    <property type="molecule type" value="Genomic_DNA"/>
</dbReference>
<gene>
    <name evidence="2" type="ORF">EPA93_45375</name>
</gene>
<evidence type="ECO:0008006" key="4">
    <source>
        <dbReference type="Google" id="ProtNLM"/>
    </source>
</evidence>
<protein>
    <recommendedName>
        <fullName evidence="4">PLD phosphodiesterase domain-containing protein</fullName>
    </recommendedName>
</protein>
<dbReference type="OrthoDB" id="436599at2"/>
<organism evidence="2 3">
    <name type="scientific">Ktedonosporobacter rubrisoli</name>
    <dbReference type="NCBI Taxonomy" id="2509675"/>
    <lineage>
        <taxon>Bacteria</taxon>
        <taxon>Bacillati</taxon>
        <taxon>Chloroflexota</taxon>
        <taxon>Ktedonobacteria</taxon>
        <taxon>Ktedonobacterales</taxon>
        <taxon>Ktedonosporobacteraceae</taxon>
        <taxon>Ktedonosporobacter</taxon>
    </lineage>
</organism>
<feature type="compositionally biased region" description="Polar residues" evidence="1">
    <location>
        <begin position="628"/>
        <end position="639"/>
    </location>
</feature>